<comment type="caution">
    <text evidence="2">The sequence shown here is derived from an EMBL/GenBank/DDBJ whole genome shotgun (WGS) entry which is preliminary data.</text>
</comment>
<name>A0AA36DN09_CYLNA</name>
<organism evidence="2 3">
    <name type="scientific">Cylicocyclus nassatus</name>
    <name type="common">Nematode worm</name>
    <dbReference type="NCBI Taxonomy" id="53992"/>
    <lineage>
        <taxon>Eukaryota</taxon>
        <taxon>Metazoa</taxon>
        <taxon>Ecdysozoa</taxon>
        <taxon>Nematoda</taxon>
        <taxon>Chromadorea</taxon>
        <taxon>Rhabditida</taxon>
        <taxon>Rhabditina</taxon>
        <taxon>Rhabditomorpha</taxon>
        <taxon>Strongyloidea</taxon>
        <taxon>Strongylidae</taxon>
        <taxon>Cylicocyclus</taxon>
    </lineage>
</organism>
<feature type="region of interest" description="Disordered" evidence="1">
    <location>
        <begin position="1"/>
        <end position="110"/>
    </location>
</feature>
<feature type="compositionally biased region" description="Acidic residues" evidence="1">
    <location>
        <begin position="98"/>
        <end position="110"/>
    </location>
</feature>
<feature type="compositionally biased region" description="Basic and acidic residues" evidence="1">
    <location>
        <begin position="74"/>
        <end position="84"/>
    </location>
</feature>
<feature type="compositionally biased region" description="Low complexity" evidence="1">
    <location>
        <begin position="56"/>
        <end position="65"/>
    </location>
</feature>
<dbReference type="Proteomes" id="UP001176961">
    <property type="component" value="Unassembled WGS sequence"/>
</dbReference>
<keyword evidence="3" id="KW-1185">Reference proteome</keyword>
<dbReference type="AlphaFoldDB" id="A0AA36DN09"/>
<proteinExistence type="predicted"/>
<sequence length="223" mass="23935">MVVTMEDQVPVSGAEVGALDASGEETAAVGNSVKGEEALSGEGRAKAGEHSKEEAAGALEGAAPGMNSAGAKGADGEEGPRADGEEAVSPKKQPAEGDGADEVPPEDDGYDYDYNEAVPKWLENTLKLTSDVEDTMGFRLEPRKLLRDEEHYKAMVKASIETQEVREHFNRGEKYVNSKAKARVDLDSVKTEVVIMECFFNSTKMTNEQFLGRCAPCLNQVSC</sequence>
<evidence type="ECO:0000313" key="3">
    <source>
        <dbReference type="Proteomes" id="UP001176961"/>
    </source>
</evidence>
<evidence type="ECO:0000256" key="1">
    <source>
        <dbReference type="SAM" id="MobiDB-lite"/>
    </source>
</evidence>
<gene>
    <name evidence="2" type="ORF">CYNAS_LOCUS2650</name>
</gene>
<dbReference type="EMBL" id="CATQJL010000001">
    <property type="protein sequence ID" value="CAJ0590667.1"/>
    <property type="molecule type" value="Genomic_DNA"/>
</dbReference>
<reference evidence="2" key="1">
    <citation type="submission" date="2023-07" db="EMBL/GenBank/DDBJ databases">
        <authorList>
            <consortium name="CYATHOMIX"/>
        </authorList>
    </citation>
    <scope>NUCLEOTIDE SEQUENCE</scope>
    <source>
        <strain evidence="2">N/A</strain>
    </source>
</reference>
<accession>A0AA36DN09</accession>
<evidence type="ECO:0000313" key="2">
    <source>
        <dbReference type="EMBL" id="CAJ0590667.1"/>
    </source>
</evidence>
<feature type="compositionally biased region" description="Basic and acidic residues" evidence="1">
    <location>
        <begin position="43"/>
        <end position="55"/>
    </location>
</feature>
<protein>
    <submittedName>
        <fullName evidence="2">Uncharacterized protein</fullName>
    </submittedName>
</protein>